<dbReference type="Proteomes" id="UP001195483">
    <property type="component" value="Unassembled WGS sequence"/>
</dbReference>
<accession>A0AAE0SG01</accession>
<reference evidence="2" key="3">
    <citation type="submission" date="2023-05" db="EMBL/GenBank/DDBJ databases">
        <authorList>
            <person name="Smith C.H."/>
        </authorList>
    </citation>
    <scope>NUCLEOTIDE SEQUENCE</scope>
    <source>
        <strain evidence="2">CHS0354</strain>
        <tissue evidence="2">Mantle</tissue>
    </source>
</reference>
<evidence type="ECO:0000313" key="2">
    <source>
        <dbReference type="EMBL" id="KAK3591004.1"/>
    </source>
</evidence>
<dbReference type="AlphaFoldDB" id="A0AAE0SG01"/>
<gene>
    <name evidence="2" type="ORF">CHS0354_020361</name>
</gene>
<feature type="signal peptide" evidence="1">
    <location>
        <begin position="1"/>
        <end position="30"/>
    </location>
</feature>
<feature type="chain" id="PRO_5042164343" evidence="1">
    <location>
        <begin position="31"/>
        <end position="202"/>
    </location>
</feature>
<reference evidence="2" key="2">
    <citation type="journal article" date="2021" name="Genome Biol. Evol.">
        <title>Developing a high-quality reference genome for a parasitic bivalve with doubly uniparental inheritance (Bivalvia: Unionida).</title>
        <authorList>
            <person name="Smith C.H."/>
        </authorList>
    </citation>
    <scope>NUCLEOTIDE SEQUENCE</scope>
    <source>
        <strain evidence="2">CHS0354</strain>
        <tissue evidence="2">Mantle</tissue>
    </source>
</reference>
<name>A0AAE0SG01_9BIVA</name>
<sequence>MLESNMKITASKGLNILICLVVVMVQPGLSAPVADFLLLPSEQVVAIEEANACPNVKSISEEDVKTFNESYTNMLHTAMDMNPSLQNFIKSVEMAEVTPSDSHTGFFSNVCPSVTKTALYWGVPYQNGYQCWIIQPVYFTKCLTYSCQTWNGVPWIPNYRFRCHEKYTYELVWSFCVHGRKTKFVLIRVQVPKCCVCALSKC</sequence>
<organism evidence="2 3">
    <name type="scientific">Potamilus streckersoni</name>
    <dbReference type="NCBI Taxonomy" id="2493646"/>
    <lineage>
        <taxon>Eukaryota</taxon>
        <taxon>Metazoa</taxon>
        <taxon>Spiralia</taxon>
        <taxon>Lophotrochozoa</taxon>
        <taxon>Mollusca</taxon>
        <taxon>Bivalvia</taxon>
        <taxon>Autobranchia</taxon>
        <taxon>Heteroconchia</taxon>
        <taxon>Palaeoheterodonta</taxon>
        <taxon>Unionida</taxon>
        <taxon>Unionoidea</taxon>
        <taxon>Unionidae</taxon>
        <taxon>Ambleminae</taxon>
        <taxon>Lampsilini</taxon>
        <taxon>Potamilus</taxon>
    </lineage>
</organism>
<proteinExistence type="predicted"/>
<comment type="caution">
    <text evidence="2">The sequence shown here is derived from an EMBL/GenBank/DDBJ whole genome shotgun (WGS) entry which is preliminary data.</text>
</comment>
<protein>
    <submittedName>
        <fullName evidence="2">Uncharacterized protein</fullName>
    </submittedName>
</protein>
<evidence type="ECO:0000256" key="1">
    <source>
        <dbReference type="SAM" id="SignalP"/>
    </source>
</evidence>
<keyword evidence="3" id="KW-1185">Reference proteome</keyword>
<dbReference type="EMBL" id="JAEAOA010001235">
    <property type="protein sequence ID" value="KAK3591004.1"/>
    <property type="molecule type" value="Genomic_DNA"/>
</dbReference>
<reference evidence="2" key="1">
    <citation type="journal article" date="2021" name="Genome Biol. Evol.">
        <title>A High-Quality Reference Genome for a Parasitic Bivalve with Doubly Uniparental Inheritance (Bivalvia: Unionida).</title>
        <authorList>
            <person name="Smith C.H."/>
        </authorList>
    </citation>
    <scope>NUCLEOTIDE SEQUENCE</scope>
    <source>
        <strain evidence="2">CHS0354</strain>
    </source>
</reference>
<keyword evidence="1" id="KW-0732">Signal</keyword>
<evidence type="ECO:0000313" key="3">
    <source>
        <dbReference type="Proteomes" id="UP001195483"/>
    </source>
</evidence>